<gene>
    <name evidence="1" type="ORF">SKAU_G00021540</name>
</gene>
<evidence type="ECO:0000313" key="2">
    <source>
        <dbReference type="Proteomes" id="UP001152622"/>
    </source>
</evidence>
<keyword evidence="2" id="KW-1185">Reference proteome</keyword>
<accession>A0A9Q1GBW1</accession>
<organism evidence="1 2">
    <name type="scientific">Synaphobranchus kaupii</name>
    <name type="common">Kaup's arrowtooth eel</name>
    <dbReference type="NCBI Taxonomy" id="118154"/>
    <lineage>
        <taxon>Eukaryota</taxon>
        <taxon>Metazoa</taxon>
        <taxon>Chordata</taxon>
        <taxon>Craniata</taxon>
        <taxon>Vertebrata</taxon>
        <taxon>Euteleostomi</taxon>
        <taxon>Actinopterygii</taxon>
        <taxon>Neopterygii</taxon>
        <taxon>Teleostei</taxon>
        <taxon>Anguilliformes</taxon>
        <taxon>Synaphobranchidae</taxon>
        <taxon>Synaphobranchus</taxon>
    </lineage>
</organism>
<reference evidence="1" key="1">
    <citation type="journal article" date="2023" name="Science">
        <title>Genome structures resolve the early diversification of teleost fishes.</title>
        <authorList>
            <person name="Parey E."/>
            <person name="Louis A."/>
            <person name="Montfort J."/>
            <person name="Bouchez O."/>
            <person name="Roques C."/>
            <person name="Iampietro C."/>
            <person name="Lluch J."/>
            <person name="Castinel A."/>
            <person name="Donnadieu C."/>
            <person name="Desvignes T."/>
            <person name="Floi Bucao C."/>
            <person name="Jouanno E."/>
            <person name="Wen M."/>
            <person name="Mejri S."/>
            <person name="Dirks R."/>
            <person name="Jansen H."/>
            <person name="Henkel C."/>
            <person name="Chen W.J."/>
            <person name="Zahm M."/>
            <person name="Cabau C."/>
            <person name="Klopp C."/>
            <person name="Thompson A.W."/>
            <person name="Robinson-Rechavi M."/>
            <person name="Braasch I."/>
            <person name="Lecointre G."/>
            <person name="Bobe J."/>
            <person name="Postlethwait J.H."/>
            <person name="Berthelot C."/>
            <person name="Roest Crollius H."/>
            <person name="Guiguen Y."/>
        </authorList>
    </citation>
    <scope>NUCLEOTIDE SEQUENCE</scope>
    <source>
        <strain evidence="1">WJC10195</strain>
    </source>
</reference>
<dbReference type="Proteomes" id="UP001152622">
    <property type="component" value="Chromosome 1"/>
</dbReference>
<comment type="caution">
    <text evidence="1">The sequence shown here is derived from an EMBL/GenBank/DDBJ whole genome shotgun (WGS) entry which is preliminary data.</text>
</comment>
<dbReference type="OrthoDB" id="2668416at2759"/>
<dbReference type="EMBL" id="JAINUF010000001">
    <property type="protein sequence ID" value="KAJ8381376.1"/>
    <property type="molecule type" value="Genomic_DNA"/>
</dbReference>
<sequence length="110" mass="12532">MRRERGEFHRLVQELTLYHGRFRTYFRMSCGQFEDLLEQLAPHLKKQRNNFREPIDPEQWLAVCLRFLAVDVGGFGSNSDGGIFANSRFGKALQAGDLNVPLPSPLPSAP</sequence>
<evidence type="ECO:0000313" key="1">
    <source>
        <dbReference type="EMBL" id="KAJ8381376.1"/>
    </source>
</evidence>
<protein>
    <submittedName>
        <fullName evidence="1">Uncharacterized protein</fullName>
    </submittedName>
</protein>
<dbReference type="AlphaFoldDB" id="A0A9Q1GBW1"/>
<proteinExistence type="predicted"/>
<name>A0A9Q1GBW1_SYNKA</name>